<dbReference type="Proteomes" id="UP000050301">
    <property type="component" value="Unassembled WGS sequence"/>
</dbReference>
<comment type="miscellaneous">
    <text evidence="8">During catalysis, the active site Cys acts as a nucleophile attacking the alpha-carbonyl group of tRNA-bound glutamate with the formation of a thioester intermediate between enzyme and glutamate, and the concomitant release of tRNA(Glu). The thioester intermediate is finally reduced by direct hydride transfer from NADPH, to form the product GSA.</text>
</comment>
<sequence length="407" mass="47033">MSLIDLVSWNYKDTPEEFNKQVRNGYEYFEDLMIKNSIDNFVILITCNRIEIYFENKLQKEIPADGAIKLSYPESVFHLFNVSSGLESMVVGENDILRQIKDAADLSRKRMHMSKILDFTFQKALSIGKLVRTQTNIAHGKTSMAAIATDIIENKYNSYHNLCIIGTGKMAESLLNYLKGNNGIKITVAGRNIEHAKDLAIRYGCYYSDLSDINGIVNKNDIIITATSSKKYIIDSGILAGINDKRILIDLSNPPNIEKIGRKNIEIYSFEDIGKISEETRKQRDIEIRKARSIIEDEFKLYEYKINQIRSDDIIAIFYKFAEKVKEDEVNELTKKVDLNEVQLKYINLMMNSFTNKILSPYTNSVKTFIKNNERYSYILNEYEKMLNERLGSNLKKLLEENRVYSI</sequence>
<dbReference type="PANTHER" id="PTHR43013:SF1">
    <property type="entry name" value="GLUTAMYL-TRNA REDUCTASE"/>
    <property type="match status" value="1"/>
</dbReference>
<evidence type="ECO:0000259" key="16">
    <source>
        <dbReference type="Pfam" id="PF05201"/>
    </source>
</evidence>
<dbReference type="RefSeq" id="WP_055040925.1">
    <property type="nucleotide sequence ID" value="NZ_LKBH01000137.1"/>
</dbReference>
<keyword evidence="6 8" id="KW-0627">Porphyrin biosynthesis</keyword>
<comment type="subunit">
    <text evidence="8">Homodimer.</text>
</comment>
<dbReference type="SUPFAM" id="SSF69742">
    <property type="entry name" value="Glutamyl tRNA-reductase catalytic, N-terminal domain"/>
    <property type="match status" value="1"/>
</dbReference>
<comment type="caution">
    <text evidence="17">The sequence shown here is derived from an EMBL/GenBank/DDBJ whole genome shotgun (WGS) entry which is preliminary data.</text>
</comment>
<evidence type="ECO:0000256" key="2">
    <source>
        <dbReference type="ARBA" id="ARBA00005916"/>
    </source>
</evidence>
<dbReference type="PIRSF" id="PIRSF000445">
    <property type="entry name" value="4pyrrol_synth_GluRdtase"/>
    <property type="match status" value="1"/>
</dbReference>
<name>A0A0Q0RSR1_9ARCH</name>
<accession>A0A0Q0RSR1</accession>
<dbReference type="InterPro" id="IPR015896">
    <property type="entry name" value="4pyrrol_synth_GluRdtase_dimer"/>
</dbReference>
<evidence type="ECO:0000256" key="11">
    <source>
        <dbReference type="PIRSR" id="PIRSR000445-3"/>
    </source>
</evidence>
<evidence type="ECO:0000256" key="10">
    <source>
        <dbReference type="PIRSR" id="PIRSR000445-2"/>
    </source>
</evidence>
<dbReference type="Gene3D" id="3.40.50.720">
    <property type="entry name" value="NAD(P)-binding Rossmann-like Domain"/>
    <property type="match status" value="1"/>
</dbReference>
<dbReference type="InterPro" id="IPR000343">
    <property type="entry name" value="4pyrrol_synth_GluRdtase"/>
</dbReference>
<feature type="binding site" evidence="8 10">
    <location>
        <begin position="46"/>
        <end position="49"/>
    </location>
    <ligand>
        <name>substrate</name>
    </ligand>
</feature>
<dbReference type="Pfam" id="PF05201">
    <property type="entry name" value="GlutR_N"/>
    <property type="match status" value="1"/>
</dbReference>
<dbReference type="HAMAP" id="MF_00087">
    <property type="entry name" value="Glu_tRNA_reductase"/>
    <property type="match status" value="1"/>
</dbReference>
<feature type="site" description="Important for activity" evidence="8 12">
    <location>
        <position position="78"/>
    </location>
</feature>
<dbReference type="InterPro" id="IPR036291">
    <property type="entry name" value="NAD(P)-bd_dom_sf"/>
</dbReference>
<evidence type="ECO:0000256" key="7">
    <source>
        <dbReference type="ARBA" id="ARBA00047464"/>
    </source>
</evidence>
<dbReference type="PANTHER" id="PTHR43013">
    <property type="entry name" value="GLUTAMYL-TRNA REDUCTASE"/>
    <property type="match status" value="1"/>
</dbReference>
<dbReference type="InParanoid" id="A0A0Q0RSR1"/>
<evidence type="ECO:0000256" key="4">
    <source>
        <dbReference type="ARBA" id="ARBA00022857"/>
    </source>
</evidence>
<evidence type="ECO:0000259" key="15">
    <source>
        <dbReference type="Pfam" id="PF01488"/>
    </source>
</evidence>
<dbReference type="InterPro" id="IPR036343">
    <property type="entry name" value="GluRdtase_N_sf"/>
</dbReference>
<evidence type="ECO:0000256" key="9">
    <source>
        <dbReference type="PIRSR" id="PIRSR000445-1"/>
    </source>
</evidence>
<feature type="domain" description="Glutamyl-tRNA reductase N-terminal" evidence="16">
    <location>
        <begin position="13"/>
        <end position="135"/>
    </location>
</feature>
<dbReference type="GO" id="GO:0008883">
    <property type="term" value="F:glutamyl-tRNA reductase activity"/>
    <property type="evidence" value="ECO:0007669"/>
    <property type="project" value="UniProtKB-UniRule"/>
</dbReference>
<dbReference type="SUPFAM" id="SSF69075">
    <property type="entry name" value="Glutamyl tRNA-reductase dimerization domain"/>
    <property type="match status" value="1"/>
</dbReference>
<dbReference type="Gene3D" id="3.30.460.30">
    <property type="entry name" value="Glutamyl-tRNA reductase, N-terminal domain"/>
    <property type="match status" value="1"/>
</dbReference>
<dbReference type="SUPFAM" id="SSF51735">
    <property type="entry name" value="NAD(P)-binding Rossmann-fold domains"/>
    <property type="match status" value="1"/>
</dbReference>
<dbReference type="Pfam" id="PF00745">
    <property type="entry name" value="GlutR_dimer"/>
    <property type="match status" value="1"/>
</dbReference>
<evidence type="ECO:0000313" key="18">
    <source>
        <dbReference type="Proteomes" id="UP000050301"/>
    </source>
</evidence>
<dbReference type="InterPro" id="IPR006151">
    <property type="entry name" value="Shikm_DH/Glu-tRNA_Rdtase"/>
</dbReference>
<dbReference type="EMBL" id="LKBH01000137">
    <property type="protein sequence ID" value="KQB35421.1"/>
    <property type="molecule type" value="Genomic_DNA"/>
</dbReference>
<evidence type="ECO:0000256" key="1">
    <source>
        <dbReference type="ARBA" id="ARBA00005059"/>
    </source>
</evidence>
<dbReference type="EC" id="1.2.1.70" evidence="3 8"/>
<dbReference type="UniPathway" id="UPA00251">
    <property type="reaction ID" value="UER00316"/>
</dbReference>
<dbReference type="Pfam" id="PF01488">
    <property type="entry name" value="Shikimate_DH"/>
    <property type="match status" value="1"/>
</dbReference>
<feature type="binding site" evidence="8 10">
    <location>
        <position position="88"/>
    </location>
    <ligand>
        <name>substrate</name>
    </ligand>
</feature>
<keyword evidence="4 8" id="KW-0521">NADP</keyword>
<dbReference type="NCBIfam" id="TIGR01035">
    <property type="entry name" value="hemA"/>
    <property type="match status" value="1"/>
</dbReference>
<evidence type="ECO:0000256" key="13">
    <source>
        <dbReference type="RuleBase" id="RU000584"/>
    </source>
</evidence>
<comment type="pathway">
    <text evidence="1 8 13">Porphyrin-containing compound metabolism; protoporphyrin-IX biosynthesis; 5-aminolevulinate from L-glutamyl-tRNA(Glu): step 1/2.</text>
</comment>
<keyword evidence="5 8" id="KW-0560">Oxidoreductase</keyword>
<evidence type="ECO:0000256" key="6">
    <source>
        <dbReference type="ARBA" id="ARBA00023244"/>
    </source>
</evidence>
<reference evidence="17 18" key="1">
    <citation type="submission" date="2015-09" db="EMBL/GenBank/DDBJ databases">
        <title>Heavy metals and arsenic resistance mechanisms in polyextremophilic archaea of the family Ferroplasmaceae.</title>
        <authorList>
            <person name="Bulaev A.G."/>
            <person name="Kanygina A.V."/>
        </authorList>
    </citation>
    <scope>NUCLEOTIDE SEQUENCE [LARGE SCALE GENOMIC DNA]</scope>
    <source>
        <strain evidence="17 18">BH2</strain>
    </source>
</reference>
<evidence type="ECO:0000259" key="14">
    <source>
        <dbReference type="Pfam" id="PF00745"/>
    </source>
</evidence>
<feature type="binding site" evidence="8 10">
    <location>
        <begin position="93"/>
        <end position="95"/>
    </location>
    <ligand>
        <name>substrate</name>
    </ligand>
</feature>
<evidence type="ECO:0000256" key="3">
    <source>
        <dbReference type="ARBA" id="ARBA00012970"/>
    </source>
</evidence>
<gene>
    <name evidence="8" type="primary">hemA</name>
    <name evidence="17" type="ORF">AOG55_06795</name>
</gene>
<evidence type="ECO:0000256" key="8">
    <source>
        <dbReference type="HAMAP-Rule" id="MF_00087"/>
    </source>
</evidence>
<dbReference type="GO" id="GO:0019353">
    <property type="term" value="P:protoporphyrinogen IX biosynthetic process from glutamate"/>
    <property type="evidence" value="ECO:0007669"/>
    <property type="project" value="TreeGrafter"/>
</dbReference>
<dbReference type="FunCoup" id="A0A0Q0RSR1">
    <property type="interactions" value="75"/>
</dbReference>
<dbReference type="PROSITE" id="PS00747">
    <property type="entry name" value="GLUTR"/>
    <property type="match status" value="1"/>
</dbReference>
<evidence type="ECO:0000256" key="5">
    <source>
        <dbReference type="ARBA" id="ARBA00023002"/>
    </source>
</evidence>
<dbReference type="GO" id="GO:0050661">
    <property type="term" value="F:NADP binding"/>
    <property type="evidence" value="ECO:0007669"/>
    <property type="project" value="InterPro"/>
</dbReference>
<keyword evidence="18" id="KW-1185">Reference proteome</keyword>
<feature type="domain" description="Quinate/shikimate 5-dehydrogenase/glutamyl-tRNA reductase" evidence="15">
    <location>
        <begin position="159"/>
        <end position="275"/>
    </location>
</feature>
<feature type="binding site" evidence="8 10">
    <location>
        <position position="99"/>
    </location>
    <ligand>
        <name>substrate</name>
    </ligand>
</feature>
<protein>
    <recommendedName>
        <fullName evidence="3 8">Glutamyl-tRNA reductase</fullName>
        <shortName evidence="8">GluTR</shortName>
        <ecNumber evidence="3 8">1.2.1.70</ecNumber>
    </recommendedName>
</protein>
<dbReference type="InterPro" id="IPR018214">
    <property type="entry name" value="GluRdtase_CS"/>
</dbReference>
<proteinExistence type="inferred from homology"/>
<evidence type="ECO:0000256" key="12">
    <source>
        <dbReference type="PIRSR" id="PIRSR000445-4"/>
    </source>
</evidence>
<feature type="domain" description="Tetrapyrrole biosynthesis glutamyl-tRNA reductase dimerisation" evidence="14">
    <location>
        <begin position="290"/>
        <end position="376"/>
    </location>
</feature>
<comment type="catalytic activity">
    <reaction evidence="7 8 13">
        <text>(S)-4-amino-5-oxopentanoate + tRNA(Glu) + NADP(+) = L-glutamyl-tRNA(Glu) + NADPH + H(+)</text>
        <dbReference type="Rhea" id="RHEA:12344"/>
        <dbReference type="Rhea" id="RHEA-COMP:9663"/>
        <dbReference type="Rhea" id="RHEA-COMP:9680"/>
        <dbReference type="ChEBI" id="CHEBI:15378"/>
        <dbReference type="ChEBI" id="CHEBI:57501"/>
        <dbReference type="ChEBI" id="CHEBI:57783"/>
        <dbReference type="ChEBI" id="CHEBI:58349"/>
        <dbReference type="ChEBI" id="CHEBI:78442"/>
        <dbReference type="ChEBI" id="CHEBI:78520"/>
        <dbReference type="EC" id="1.2.1.70"/>
    </reaction>
</comment>
<dbReference type="AlphaFoldDB" id="A0A0Q0RSR1"/>
<comment type="domain">
    <text evidence="8">Possesses an unusual extended V-shaped dimeric structure with each monomer consisting of three distinct domains arranged along a curved 'spinal' alpha-helix. The N-terminal catalytic domain specifically recognizes the glutamate moiety of the substrate. The second domain is the NADPH-binding domain, and the third C-terminal domain is responsible for dimerization.</text>
</comment>
<comment type="function">
    <text evidence="8">Catalyzes the NADPH-dependent reduction of glutamyl-tRNA(Glu) to glutamate 1-semialdehyde (GSA).</text>
</comment>
<feature type="active site" description="Nucleophile" evidence="8 9">
    <location>
        <position position="47"/>
    </location>
</feature>
<feature type="binding site" evidence="8 11">
    <location>
        <begin position="166"/>
        <end position="171"/>
    </location>
    <ligand>
        <name>NADP(+)</name>
        <dbReference type="ChEBI" id="CHEBI:58349"/>
    </ligand>
</feature>
<dbReference type="InterPro" id="IPR015895">
    <property type="entry name" value="4pyrrol_synth_GluRdtase_N"/>
</dbReference>
<dbReference type="InterPro" id="IPR036453">
    <property type="entry name" value="GluRdtase_dimer_dom_sf"/>
</dbReference>
<comment type="similarity">
    <text evidence="2 8 13">Belongs to the glutamyl-tRNA reductase family.</text>
</comment>
<evidence type="ECO:0000313" key="17">
    <source>
        <dbReference type="EMBL" id="KQB35421.1"/>
    </source>
</evidence>
<organism evidence="17 18">
    <name type="scientific">Acidiplasma cupricumulans</name>
    <dbReference type="NCBI Taxonomy" id="312540"/>
    <lineage>
        <taxon>Archaea</taxon>
        <taxon>Methanobacteriati</taxon>
        <taxon>Thermoplasmatota</taxon>
        <taxon>Thermoplasmata</taxon>
        <taxon>Thermoplasmatales</taxon>
        <taxon>Ferroplasmaceae</taxon>
        <taxon>Acidiplasma</taxon>
    </lineage>
</organism>